<dbReference type="GO" id="GO:0005886">
    <property type="term" value="C:plasma membrane"/>
    <property type="evidence" value="ECO:0007669"/>
    <property type="project" value="UniProtKB-SubCell"/>
</dbReference>
<dbReference type="Proteomes" id="UP000005707">
    <property type="component" value="Unassembled WGS sequence"/>
</dbReference>
<organism evidence="11 12">
    <name type="scientific">Haloplasma contractile SSD-17B</name>
    <dbReference type="NCBI Taxonomy" id="1033810"/>
    <lineage>
        <taxon>Bacteria</taxon>
        <taxon>Bacillati</taxon>
        <taxon>Mycoplasmatota</taxon>
        <taxon>Mollicutes</taxon>
        <taxon>Haloplasmatales</taxon>
        <taxon>Haloplasmataceae</taxon>
        <taxon>Haloplasma</taxon>
    </lineage>
</organism>
<evidence type="ECO:0000256" key="10">
    <source>
        <dbReference type="SAM" id="Phobius"/>
    </source>
</evidence>
<dbReference type="GO" id="GO:0042910">
    <property type="term" value="F:xenobiotic transmembrane transporter activity"/>
    <property type="evidence" value="ECO:0007669"/>
    <property type="project" value="InterPro"/>
</dbReference>
<evidence type="ECO:0000256" key="7">
    <source>
        <dbReference type="ARBA" id="ARBA00022989"/>
    </source>
</evidence>
<dbReference type="InterPro" id="IPR051327">
    <property type="entry name" value="MATE_MepA_subfamily"/>
</dbReference>
<dbReference type="CDD" id="cd13143">
    <property type="entry name" value="MATE_MepA_like"/>
    <property type="match status" value="1"/>
</dbReference>
<dbReference type="PIRSF" id="PIRSF006603">
    <property type="entry name" value="DinF"/>
    <property type="match status" value="1"/>
</dbReference>
<feature type="transmembrane region" description="Helical" evidence="10">
    <location>
        <begin position="138"/>
        <end position="155"/>
    </location>
</feature>
<keyword evidence="4" id="KW-0813">Transport</keyword>
<keyword evidence="5" id="KW-1003">Cell membrane</keyword>
<comment type="caution">
    <text evidence="11">The sequence shown here is derived from an EMBL/GenBank/DDBJ whole genome shotgun (WGS) entry which is preliminary data.</text>
</comment>
<evidence type="ECO:0000256" key="4">
    <source>
        <dbReference type="ARBA" id="ARBA00022448"/>
    </source>
</evidence>
<feature type="transmembrane region" description="Helical" evidence="10">
    <location>
        <begin position="360"/>
        <end position="384"/>
    </location>
</feature>
<feature type="transmembrane region" description="Helical" evidence="10">
    <location>
        <begin position="317"/>
        <end position="335"/>
    </location>
</feature>
<dbReference type="PANTHER" id="PTHR43823">
    <property type="entry name" value="SPORULATION PROTEIN YKVU"/>
    <property type="match status" value="1"/>
</dbReference>
<dbReference type="GO" id="GO:0046677">
    <property type="term" value="P:response to antibiotic"/>
    <property type="evidence" value="ECO:0007669"/>
    <property type="project" value="UniProtKB-KW"/>
</dbReference>
<keyword evidence="7 10" id="KW-1133">Transmembrane helix</keyword>
<dbReference type="GO" id="GO:0016874">
    <property type="term" value="F:ligase activity"/>
    <property type="evidence" value="ECO:0007669"/>
    <property type="project" value="UniProtKB-KW"/>
</dbReference>
<dbReference type="eggNOG" id="COG0534">
    <property type="taxonomic scope" value="Bacteria"/>
</dbReference>
<dbReference type="OrthoDB" id="9811110at2"/>
<feature type="transmembrane region" description="Helical" evidence="10">
    <location>
        <begin position="391"/>
        <end position="412"/>
    </location>
</feature>
<reference evidence="11 12" key="2">
    <citation type="journal article" date="2013" name="PLoS ONE">
        <title>INDIGO - INtegrated Data Warehouse of MIcrobial GenOmes with Examples from the Red Sea Extremophiles.</title>
        <authorList>
            <person name="Alam I."/>
            <person name="Antunes A."/>
            <person name="Kamau A.A."/>
            <person name="Ba Alawi W."/>
            <person name="Kalkatawi M."/>
            <person name="Stingl U."/>
            <person name="Bajic V.B."/>
        </authorList>
    </citation>
    <scope>NUCLEOTIDE SEQUENCE [LARGE SCALE GENOMIC DNA]</scope>
    <source>
        <strain evidence="11 12">SSD-17B</strain>
    </source>
</reference>
<dbReference type="AlphaFoldDB" id="U2FJ28"/>
<evidence type="ECO:0000256" key="5">
    <source>
        <dbReference type="ARBA" id="ARBA00022475"/>
    </source>
</evidence>
<evidence type="ECO:0000256" key="9">
    <source>
        <dbReference type="ARBA" id="ARBA00023251"/>
    </source>
</evidence>
<dbReference type="InterPro" id="IPR048279">
    <property type="entry name" value="MdtK-like"/>
</dbReference>
<sequence>MSRQNRDELGEKPVSKLLIKLAIPASLAMMINGLYNVVDTIFIGRGVGNLAIGGLTIAFPIQMLIMGFAQMVGIGAASLVSRSLGAKDIEKADRVTGNAYFAIFALSLLITTFGLLFIDPLLYTFGATDTIIPYARDYVRIVLMGSIFFSFAMMSNNLIRAEGNAKVAMVSMMIGAVLNIALDPIFIFVFDLGIQGAALATVVAQFISFLYVLRYMYSGKSALKIHPHHLIPDIKIIREIFAIGFSAFARSSTSSIFAIVVNNTLRVFGGDIAIVIFGIVNRVIAFLFMPIIGVVQAMQPIAGYNYGAKKFDRVKEVVKYAVLASTALALIGWLLGQTLPKYIIQAFTDDQYTINEGARVFRIVIALIPVLGVQFVGATLFQAIGKAAPALFLSLLRQFILLTPLILILPHLYNLELYGVWLAFPIADFLAVIIVYLLMKFQMNLITKKAERQNQIEMEQTNQVDMKDELVFK</sequence>
<keyword evidence="12" id="KW-1185">Reference proteome</keyword>
<dbReference type="EMBL" id="AFNU02000013">
    <property type="protein sequence ID" value="ERJ11284.1"/>
    <property type="molecule type" value="Genomic_DNA"/>
</dbReference>
<feature type="transmembrane region" description="Helical" evidence="10">
    <location>
        <begin position="99"/>
        <end position="118"/>
    </location>
</feature>
<dbReference type="PANTHER" id="PTHR43823:SF3">
    <property type="entry name" value="MULTIDRUG EXPORT PROTEIN MEPA"/>
    <property type="match status" value="1"/>
</dbReference>
<accession>U2FJ28</accession>
<evidence type="ECO:0000313" key="11">
    <source>
        <dbReference type="EMBL" id="ERJ11284.1"/>
    </source>
</evidence>
<keyword evidence="11" id="KW-0436">Ligase</keyword>
<gene>
    <name evidence="11" type="primary">dinF</name>
    <name evidence="11" type="ORF">HLPCO_002724</name>
</gene>
<dbReference type="STRING" id="1033810.HLPCO_002724"/>
<name>U2FJ28_9MOLU</name>
<reference evidence="11 12" key="1">
    <citation type="journal article" date="2011" name="J. Bacteriol.">
        <title>Genome sequence of Haloplasma contractile, an unusual contractile bacterium from a deep-sea anoxic brine lake.</title>
        <authorList>
            <person name="Antunes A."/>
            <person name="Alam I."/>
            <person name="El Dorry H."/>
            <person name="Siam R."/>
            <person name="Robertson A."/>
            <person name="Bajic V.B."/>
            <person name="Stingl U."/>
        </authorList>
    </citation>
    <scope>NUCLEOTIDE SEQUENCE [LARGE SCALE GENOMIC DNA]</scope>
    <source>
        <strain evidence="11 12">SSD-17B</strain>
    </source>
</reference>
<feature type="transmembrane region" description="Helical" evidence="10">
    <location>
        <begin position="236"/>
        <end position="260"/>
    </location>
</feature>
<keyword evidence="6 10" id="KW-0812">Transmembrane</keyword>
<proteinExistence type="inferred from homology"/>
<feature type="transmembrane region" description="Helical" evidence="10">
    <location>
        <begin position="196"/>
        <end position="215"/>
    </location>
</feature>
<dbReference type="NCBIfam" id="TIGR00797">
    <property type="entry name" value="matE"/>
    <property type="match status" value="1"/>
</dbReference>
<evidence type="ECO:0000256" key="1">
    <source>
        <dbReference type="ARBA" id="ARBA00004651"/>
    </source>
</evidence>
<feature type="transmembrane region" description="Helical" evidence="10">
    <location>
        <begin position="418"/>
        <end position="439"/>
    </location>
</feature>
<dbReference type="InterPro" id="IPR045070">
    <property type="entry name" value="MATE_MepA-like"/>
</dbReference>
<keyword evidence="9" id="KW-0046">Antibiotic resistance</keyword>
<evidence type="ECO:0000256" key="6">
    <source>
        <dbReference type="ARBA" id="ARBA00022692"/>
    </source>
</evidence>
<feature type="transmembrane region" description="Helical" evidence="10">
    <location>
        <begin position="167"/>
        <end position="190"/>
    </location>
</feature>
<dbReference type="RefSeq" id="WP_008826548.1">
    <property type="nucleotide sequence ID" value="NZ_AFNU02000013.1"/>
</dbReference>
<comment type="subcellular location">
    <subcellularLocation>
        <location evidence="1">Cell membrane</location>
        <topology evidence="1">Multi-pass membrane protein</topology>
    </subcellularLocation>
</comment>
<dbReference type="InterPro" id="IPR002528">
    <property type="entry name" value="MATE_fam"/>
</dbReference>
<feature type="transmembrane region" description="Helical" evidence="10">
    <location>
        <begin position="50"/>
        <end position="79"/>
    </location>
</feature>
<evidence type="ECO:0000313" key="12">
    <source>
        <dbReference type="Proteomes" id="UP000005707"/>
    </source>
</evidence>
<evidence type="ECO:0000256" key="2">
    <source>
        <dbReference type="ARBA" id="ARBA00008417"/>
    </source>
</evidence>
<comment type="similarity">
    <text evidence="2">Belongs to the multi antimicrobial extrusion (MATE) (TC 2.A.66.1) family. MepA subfamily.</text>
</comment>
<dbReference type="Pfam" id="PF01554">
    <property type="entry name" value="MatE"/>
    <property type="match status" value="2"/>
</dbReference>
<evidence type="ECO:0000256" key="8">
    <source>
        <dbReference type="ARBA" id="ARBA00023136"/>
    </source>
</evidence>
<feature type="transmembrane region" description="Helical" evidence="10">
    <location>
        <begin position="272"/>
        <end position="296"/>
    </location>
</feature>
<protein>
    <recommendedName>
        <fullName evidence="3">Multidrug export protein MepA</fullName>
    </recommendedName>
</protein>
<feature type="transmembrane region" description="Helical" evidence="10">
    <location>
        <begin position="21"/>
        <end position="38"/>
    </location>
</feature>
<evidence type="ECO:0000256" key="3">
    <source>
        <dbReference type="ARBA" id="ARBA00022106"/>
    </source>
</evidence>
<dbReference type="GO" id="GO:0015297">
    <property type="term" value="F:antiporter activity"/>
    <property type="evidence" value="ECO:0007669"/>
    <property type="project" value="InterPro"/>
</dbReference>
<keyword evidence="8 10" id="KW-0472">Membrane</keyword>
<dbReference type="InParanoid" id="U2FJ28"/>